<feature type="region of interest" description="Disordered" evidence="1">
    <location>
        <begin position="88"/>
        <end position="121"/>
    </location>
</feature>
<protein>
    <submittedName>
        <fullName evidence="2">Uncharacterized protein</fullName>
    </submittedName>
</protein>
<evidence type="ECO:0000313" key="3">
    <source>
        <dbReference type="Proteomes" id="UP001150641"/>
    </source>
</evidence>
<dbReference type="RefSeq" id="WP_271121382.1">
    <property type="nucleotide sequence ID" value="NZ_JALHAN010000053.1"/>
</dbReference>
<feature type="compositionally biased region" description="Basic residues" evidence="1">
    <location>
        <begin position="111"/>
        <end position="121"/>
    </location>
</feature>
<name>A0A9X2W449_9ENTR</name>
<dbReference type="EMBL" id="JALHAP010000066">
    <property type="protein sequence ID" value="MCT4700509.1"/>
    <property type="molecule type" value="Genomic_DNA"/>
</dbReference>
<feature type="compositionally biased region" description="Low complexity" evidence="1">
    <location>
        <begin position="88"/>
        <end position="97"/>
    </location>
</feature>
<sequence>MTTPEEFQLFIQQMQRDTARLDRQACAFEALKKTLEELKEAAPHDPEAARRLEQVNALHQDANFQTLYAQAERDLRMLNGWLARANRQAAQAERTATVPQSAEKVGPGKQKSGRRKKHNFV</sequence>
<proteinExistence type="predicted"/>
<evidence type="ECO:0000256" key="1">
    <source>
        <dbReference type="SAM" id="MobiDB-lite"/>
    </source>
</evidence>
<keyword evidence="3" id="KW-1185">Reference proteome</keyword>
<gene>
    <name evidence="2" type="ORF">MUA00_01570</name>
</gene>
<dbReference type="AlphaFoldDB" id="A0A9X2W449"/>
<accession>A0A9X2W449</accession>
<comment type="caution">
    <text evidence="2">The sequence shown here is derived from an EMBL/GenBank/DDBJ whole genome shotgun (WGS) entry which is preliminary data.</text>
</comment>
<organism evidence="2 3">
    <name type="scientific">Dryocola boscaweniae</name>
    <dbReference type="NCBI Taxonomy" id="2925397"/>
    <lineage>
        <taxon>Bacteria</taxon>
        <taxon>Pseudomonadati</taxon>
        <taxon>Pseudomonadota</taxon>
        <taxon>Gammaproteobacteria</taxon>
        <taxon>Enterobacterales</taxon>
        <taxon>Enterobacteriaceae</taxon>
        <taxon>Dryocola</taxon>
    </lineage>
</organism>
<dbReference type="Proteomes" id="UP001150641">
    <property type="component" value="Unassembled WGS sequence"/>
</dbReference>
<reference evidence="2" key="1">
    <citation type="submission" date="2022-03" db="EMBL/GenBank/DDBJ databases">
        <title>Proposal of a novel genus Dryocolo and two novel species.</title>
        <authorList>
            <person name="Maddock D.W."/>
            <person name="Brady C.L."/>
            <person name="Denman S."/>
            <person name="Arnold D."/>
        </authorList>
    </citation>
    <scope>NUCLEOTIDE SEQUENCE</scope>
    <source>
        <strain evidence="2">H6W4</strain>
    </source>
</reference>
<evidence type="ECO:0000313" key="2">
    <source>
        <dbReference type="EMBL" id="MCT4700509.1"/>
    </source>
</evidence>